<protein>
    <submittedName>
        <fullName evidence="1">Uncharacterized protein</fullName>
    </submittedName>
</protein>
<gene>
    <name evidence="1" type="ORF">LCGC14_3130320</name>
</gene>
<proteinExistence type="predicted"/>
<sequence>FPSGRCYSIDGYDFWLFYEEYKTDVEHLEDEIACPLEAWKRVF</sequence>
<comment type="caution">
    <text evidence="1">The sequence shown here is derived from an EMBL/GenBank/DDBJ whole genome shotgun (WGS) entry which is preliminary data.</text>
</comment>
<feature type="non-terminal residue" evidence="1">
    <location>
        <position position="1"/>
    </location>
</feature>
<organism evidence="1">
    <name type="scientific">marine sediment metagenome</name>
    <dbReference type="NCBI Taxonomy" id="412755"/>
    <lineage>
        <taxon>unclassified sequences</taxon>
        <taxon>metagenomes</taxon>
        <taxon>ecological metagenomes</taxon>
    </lineage>
</organism>
<dbReference type="EMBL" id="LAZR01068298">
    <property type="protein sequence ID" value="KKK49905.1"/>
    <property type="molecule type" value="Genomic_DNA"/>
</dbReference>
<evidence type="ECO:0000313" key="1">
    <source>
        <dbReference type="EMBL" id="KKK49905.1"/>
    </source>
</evidence>
<dbReference type="AlphaFoldDB" id="A0A0F8WNS4"/>
<accession>A0A0F8WNS4</accession>
<name>A0A0F8WNS4_9ZZZZ</name>
<reference evidence="1" key="1">
    <citation type="journal article" date="2015" name="Nature">
        <title>Complex archaea that bridge the gap between prokaryotes and eukaryotes.</title>
        <authorList>
            <person name="Spang A."/>
            <person name="Saw J.H."/>
            <person name="Jorgensen S.L."/>
            <person name="Zaremba-Niedzwiedzka K."/>
            <person name="Martijn J."/>
            <person name="Lind A.E."/>
            <person name="van Eijk R."/>
            <person name="Schleper C."/>
            <person name="Guy L."/>
            <person name="Ettema T.J."/>
        </authorList>
    </citation>
    <scope>NUCLEOTIDE SEQUENCE</scope>
</reference>